<reference evidence="1" key="1">
    <citation type="submission" date="2020-10" db="EMBL/GenBank/DDBJ databases">
        <title>Chromosome-scale genome assembly of the Allis shad, Alosa alosa.</title>
        <authorList>
            <person name="Margot Z."/>
            <person name="Christophe K."/>
            <person name="Cabau C."/>
            <person name="Louis A."/>
            <person name="Berthelot C."/>
            <person name="Parey E."/>
            <person name="Roest Crollius H."/>
            <person name="Montfort J."/>
            <person name="Robinson-Rechavi M."/>
            <person name="Bucao C."/>
            <person name="Bouchez O."/>
            <person name="Gislard M."/>
            <person name="Lluch J."/>
            <person name="Milhes M."/>
            <person name="Lampietro C."/>
            <person name="Lopez Roques C."/>
            <person name="Donnadieu C."/>
            <person name="Braasch I."/>
            <person name="Desvignes T."/>
            <person name="Postlethwait J."/>
            <person name="Bobe J."/>
            <person name="Guiguen Y."/>
        </authorList>
    </citation>
    <scope>NUCLEOTIDE SEQUENCE</scope>
    <source>
        <strain evidence="1">M-15738</strain>
        <tissue evidence="1">Blood</tissue>
    </source>
</reference>
<proteinExistence type="predicted"/>
<dbReference type="Proteomes" id="UP000823561">
    <property type="component" value="Unassembled WGS sequence"/>
</dbReference>
<protein>
    <submittedName>
        <fullName evidence="1">Uncharacterized protein</fullName>
    </submittedName>
</protein>
<sequence length="154" mass="17463">MGVINDNGWNNLCGRGGKAIQRYPPRQNMPLGSKLTFPKGSNAYRWRGKCYLTCTLQAYTHGECQSRLLYLNRERVCLWVCQRQRNGATFSEELGQRLRSLAWCEKTLVQDGIIFVEEEAKLFRDTHPGRICHLEVSLPFLKDLTPTGGGGSVI</sequence>
<name>A0AAV6FCK6_9TELE</name>
<dbReference type="AlphaFoldDB" id="A0AAV6FCK6"/>
<evidence type="ECO:0000313" key="1">
    <source>
        <dbReference type="EMBL" id="KAG5260523.1"/>
    </source>
</evidence>
<comment type="caution">
    <text evidence="1">The sequence shown here is derived from an EMBL/GenBank/DDBJ whole genome shotgun (WGS) entry which is preliminary data.</text>
</comment>
<accession>A0AAV6FCK6</accession>
<gene>
    <name evidence="1" type="ORF">AALO_G00307530</name>
</gene>
<evidence type="ECO:0000313" key="2">
    <source>
        <dbReference type="Proteomes" id="UP000823561"/>
    </source>
</evidence>
<organism evidence="1 2">
    <name type="scientific">Alosa alosa</name>
    <name type="common">allis shad</name>
    <dbReference type="NCBI Taxonomy" id="278164"/>
    <lineage>
        <taxon>Eukaryota</taxon>
        <taxon>Metazoa</taxon>
        <taxon>Chordata</taxon>
        <taxon>Craniata</taxon>
        <taxon>Vertebrata</taxon>
        <taxon>Euteleostomi</taxon>
        <taxon>Actinopterygii</taxon>
        <taxon>Neopterygii</taxon>
        <taxon>Teleostei</taxon>
        <taxon>Clupei</taxon>
        <taxon>Clupeiformes</taxon>
        <taxon>Clupeoidei</taxon>
        <taxon>Clupeidae</taxon>
        <taxon>Alosa</taxon>
    </lineage>
</organism>
<keyword evidence="2" id="KW-1185">Reference proteome</keyword>
<dbReference type="EMBL" id="JADWDJ010000289">
    <property type="protein sequence ID" value="KAG5260523.1"/>
    <property type="molecule type" value="Genomic_DNA"/>
</dbReference>